<evidence type="ECO:0000313" key="3">
    <source>
        <dbReference type="Proteomes" id="UP000001307"/>
    </source>
</evidence>
<dbReference type="Gene3D" id="2.10.70.10">
    <property type="entry name" value="Complement Module, domain 1"/>
    <property type="match status" value="1"/>
</dbReference>
<dbReference type="Proteomes" id="UP000001307">
    <property type="component" value="Unassembled WGS sequence"/>
</dbReference>
<protein>
    <recommendedName>
        <fullName evidence="4">Sushi domain-containing protein</fullName>
    </recommendedName>
</protein>
<dbReference type="SUPFAM" id="SSF57535">
    <property type="entry name" value="Complement control module/SCR domain"/>
    <property type="match status" value="1"/>
</dbReference>
<accession>E4XHN8</accession>
<dbReference type="InterPro" id="IPR035976">
    <property type="entry name" value="Sushi/SCR/CCP_sf"/>
</dbReference>
<evidence type="ECO:0000313" key="2">
    <source>
        <dbReference type="EMBL" id="CBY19595.1"/>
    </source>
</evidence>
<dbReference type="AlphaFoldDB" id="E4XHN8"/>
<dbReference type="InterPro" id="IPR000436">
    <property type="entry name" value="Sushi_SCR_CCP_dom"/>
</dbReference>
<gene>
    <name evidence="2" type="ORF">GSOID_T00011019001</name>
</gene>
<name>E4XHN8_OIKDI</name>
<keyword evidence="1" id="KW-1015">Disulfide bond</keyword>
<dbReference type="EMBL" id="FN653052">
    <property type="protein sequence ID" value="CBY19595.1"/>
    <property type="molecule type" value="Genomic_DNA"/>
</dbReference>
<reference evidence="2" key="1">
    <citation type="journal article" date="2010" name="Science">
        <title>Plasticity of animal genome architecture unmasked by rapid evolution of a pelagic tunicate.</title>
        <authorList>
            <person name="Denoeud F."/>
            <person name="Henriet S."/>
            <person name="Mungpakdee S."/>
            <person name="Aury J.M."/>
            <person name="Da Silva C."/>
            <person name="Brinkmann H."/>
            <person name="Mikhaleva J."/>
            <person name="Olsen L.C."/>
            <person name="Jubin C."/>
            <person name="Canestro C."/>
            <person name="Bouquet J.M."/>
            <person name="Danks G."/>
            <person name="Poulain J."/>
            <person name="Campsteijn C."/>
            <person name="Adamski M."/>
            <person name="Cross I."/>
            <person name="Yadetie F."/>
            <person name="Muffato M."/>
            <person name="Louis A."/>
            <person name="Butcher S."/>
            <person name="Tsagkogeorga G."/>
            <person name="Konrad A."/>
            <person name="Singh S."/>
            <person name="Jensen M.F."/>
            <person name="Cong E.H."/>
            <person name="Eikeseth-Otteraa H."/>
            <person name="Noel B."/>
            <person name="Anthouard V."/>
            <person name="Porcel B.M."/>
            <person name="Kachouri-Lafond R."/>
            <person name="Nishino A."/>
            <person name="Ugolini M."/>
            <person name="Chourrout P."/>
            <person name="Nishida H."/>
            <person name="Aasland R."/>
            <person name="Huzurbazar S."/>
            <person name="Westhof E."/>
            <person name="Delsuc F."/>
            <person name="Lehrach H."/>
            <person name="Reinhardt R."/>
            <person name="Weissenbach J."/>
            <person name="Roy S.W."/>
            <person name="Artiguenave F."/>
            <person name="Postlethwait J.H."/>
            <person name="Manak J.R."/>
            <person name="Thompson E.M."/>
            <person name="Jaillon O."/>
            <person name="Du Pasquier L."/>
            <person name="Boudinot P."/>
            <person name="Liberles D.A."/>
            <person name="Volff J.N."/>
            <person name="Philippe H."/>
            <person name="Lenhard B."/>
            <person name="Roest Crollius H."/>
            <person name="Wincker P."/>
            <person name="Chourrout D."/>
        </authorList>
    </citation>
    <scope>NUCLEOTIDE SEQUENCE [LARGE SCALE GENOMIC DNA]</scope>
</reference>
<keyword evidence="3" id="KW-1185">Reference proteome</keyword>
<dbReference type="CDD" id="cd00033">
    <property type="entry name" value="CCP"/>
    <property type="match status" value="1"/>
</dbReference>
<evidence type="ECO:0008006" key="4">
    <source>
        <dbReference type="Google" id="ProtNLM"/>
    </source>
</evidence>
<sequence>MKLFSFATVVLAYEQPKYKDFLQALSKKKSGWGHPVDRIAALYTLCSPLETPTNGQVTCDQSTCALVCDQGYVATGKRRTKCRFNQHKVFFWKRTLANCETCPTDLAAPPAGVSVTCGINVLNRKKCHYKCENGEKLRFSTGEALQFSAICACPRWNDRVCGWHARKLGGMITDADIAALSCSAAASTTAPASTTAAPPASSTAAPPTTTAAPGISCGLLSSFENSFADGTFNCDAASDFCTAECADPALASFPADGIGCDASAGDVLPTDGLTFSCALQLAAEIQQISITVPIGPMSQQLAPASYAF</sequence>
<organism evidence="2">
    <name type="scientific">Oikopleura dioica</name>
    <name type="common">Tunicate</name>
    <dbReference type="NCBI Taxonomy" id="34765"/>
    <lineage>
        <taxon>Eukaryota</taxon>
        <taxon>Metazoa</taxon>
        <taxon>Chordata</taxon>
        <taxon>Tunicata</taxon>
        <taxon>Appendicularia</taxon>
        <taxon>Copelata</taxon>
        <taxon>Oikopleuridae</taxon>
        <taxon>Oikopleura</taxon>
    </lineage>
</organism>
<proteinExistence type="predicted"/>
<evidence type="ECO:0000256" key="1">
    <source>
        <dbReference type="ARBA" id="ARBA00023157"/>
    </source>
</evidence>
<dbReference type="InParanoid" id="E4XHN8"/>